<comment type="pathway">
    <text evidence="2">Protein modification; protein ubiquitination.</text>
</comment>
<feature type="region of interest" description="Disordered" evidence="9">
    <location>
        <begin position="176"/>
        <end position="209"/>
    </location>
</feature>
<feature type="compositionally biased region" description="Low complexity" evidence="9">
    <location>
        <begin position="181"/>
        <end position="203"/>
    </location>
</feature>
<feature type="compositionally biased region" description="Polar residues" evidence="9">
    <location>
        <begin position="54"/>
        <end position="64"/>
    </location>
</feature>
<feature type="region of interest" description="Disordered" evidence="9">
    <location>
        <begin position="43"/>
        <end position="103"/>
    </location>
</feature>
<feature type="region of interest" description="Disordered" evidence="9">
    <location>
        <begin position="359"/>
        <end position="392"/>
    </location>
</feature>
<evidence type="ECO:0000256" key="1">
    <source>
        <dbReference type="ARBA" id="ARBA00000900"/>
    </source>
</evidence>
<evidence type="ECO:0000313" key="12">
    <source>
        <dbReference type="Proteomes" id="UP001230051"/>
    </source>
</evidence>
<dbReference type="GO" id="GO:0061630">
    <property type="term" value="F:ubiquitin protein ligase activity"/>
    <property type="evidence" value="ECO:0007669"/>
    <property type="project" value="UniProtKB-EC"/>
</dbReference>
<feature type="region of interest" description="Disordered" evidence="9">
    <location>
        <begin position="117"/>
        <end position="159"/>
    </location>
</feature>
<sequence>MFEARRRRGVITDAAFMSDVRRKMDIEYQLRLRRQELDRAQAELKRESRAKQQRFASTTSAKHTAQNHERPWATDATKKLAASSADPASASEGHSVNKGSVSHLPAIANKAEIKRQKLAATSKKQERKNPSCQPDGKLSTENSAPQKHQGTVKKTHKFSYSCSETSHMLTQKSMPKFADEASPGGQAGAMSQGSASQAGGDPSRPAADPEKLRKIKESLLEEDSDEDEGDLCRICQSGVGTLTNPLLEPCQCTGSIQYVHQDCLKQWVQAKIKAGAELSVVRTCELCKESLKLDLDGFDVEECYQKHREARNQEDLSHSGMYLILLLHLYEQRFAELLSLSRSRYINYRLARPRLLQRSGESERTISDEDDHSSENQMQVLTHGNSSPRRDT</sequence>
<dbReference type="SUPFAM" id="SSF57850">
    <property type="entry name" value="RING/U-box"/>
    <property type="match status" value="1"/>
</dbReference>
<feature type="compositionally biased region" description="Polar residues" evidence="9">
    <location>
        <begin position="375"/>
        <end position="392"/>
    </location>
</feature>
<evidence type="ECO:0000256" key="3">
    <source>
        <dbReference type="ARBA" id="ARBA00012483"/>
    </source>
</evidence>
<proteinExistence type="predicted"/>
<dbReference type="PANTHER" id="PTHR14471">
    <property type="entry name" value="MARCH7/10 E3 UBIQUITIN PROTEIN LIGASE FAMILY MEMBER"/>
    <property type="match status" value="1"/>
</dbReference>
<dbReference type="Proteomes" id="UP001230051">
    <property type="component" value="Unassembled WGS sequence"/>
</dbReference>
<evidence type="ECO:0000256" key="5">
    <source>
        <dbReference type="ARBA" id="ARBA00022723"/>
    </source>
</evidence>
<evidence type="ECO:0000259" key="10">
    <source>
        <dbReference type="PROSITE" id="PS51292"/>
    </source>
</evidence>
<dbReference type="EC" id="2.3.2.27" evidence="3"/>
<feature type="domain" description="RING-CH-type" evidence="10">
    <location>
        <begin position="224"/>
        <end position="294"/>
    </location>
</feature>
<dbReference type="PROSITE" id="PS51292">
    <property type="entry name" value="ZF_RING_CH"/>
    <property type="match status" value="1"/>
</dbReference>
<evidence type="ECO:0000313" key="11">
    <source>
        <dbReference type="EMBL" id="KAK1160304.1"/>
    </source>
</evidence>
<evidence type="ECO:0000256" key="7">
    <source>
        <dbReference type="ARBA" id="ARBA00022786"/>
    </source>
</evidence>
<protein>
    <recommendedName>
        <fullName evidence="3">RING-type E3 ubiquitin transferase</fullName>
        <ecNumber evidence="3">2.3.2.27</ecNumber>
    </recommendedName>
</protein>
<dbReference type="AlphaFoldDB" id="A0AAD8CYD0"/>
<dbReference type="PANTHER" id="PTHR14471:SF5">
    <property type="entry name" value="E3 UBIQUITIN-PROTEIN LIGASE MARCHF10-RELATED"/>
    <property type="match status" value="1"/>
</dbReference>
<feature type="compositionally biased region" description="Basic and acidic residues" evidence="9">
    <location>
        <begin position="66"/>
        <end position="78"/>
    </location>
</feature>
<evidence type="ECO:0000256" key="8">
    <source>
        <dbReference type="ARBA" id="ARBA00022833"/>
    </source>
</evidence>
<evidence type="ECO:0000256" key="6">
    <source>
        <dbReference type="ARBA" id="ARBA00022771"/>
    </source>
</evidence>
<keyword evidence="7" id="KW-0833">Ubl conjugation pathway</keyword>
<keyword evidence="6" id="KW-0863">Zinc-finger</keyword>
<dbReference type="GO" id="GO:0008270">
    <property type="term" value="F:zinc ion binding"/>
    <property type="evidence" value="ECO:0007669"/>
    <property type="project" value="UniProtKB-KW"/>
</dbReference>
<dbReference type="EMBL" id="JAGXEW010000020">
    <property type="protein sequence ID" value="KAK1160304.1"/>
    <property type="molecule type" value="Genomic_DNA"/>
</dbReference>
<reference evidence="11" key="1">
    <citation type="submission" date="2022-02" db="EMBL/GenBank/DDBJ databases">
        <title>Atlantic sturgeon de novo genome assembly.</title>
        <authorList>
            <person name="Stock M."/>
            <person name="Klopp C."/>
            <person name="Guiguen Y."/>
            <person name="Cabau C."/>
            <person name="Parinello H."/>
            <person name="Santidrian Yebra-Pimentel E."/>
            <person name="Kuhl H."/>
            <person name="Dirks R.P."/>
            <person name="Guessner J."/>
            <person name="Wuertz S."/>
            <person name="Du K."/>
            <person name="Schartl M."/>
        </authorList>
    </citation>
    <scope>NUCLEOTIDE SEQUENCE</scope>
    <source>
        <strain evidence="11">STURGEONOMICS-FGT-2020</strain>
        <tissue evidence="11">Whole blood</tissue>
    </source>
</reference>
<accession>A0AAD8CYD0</accession>
<evidence type="ECO:0000256" key="2">
    <source>
        <dbReference type="ARBA" id="ARBA00004906"/>
    </source>
</evidence>
<name>A0AAD8CYD0_ACIOX</name>
<dbReference type="InterPro" id="IPR013083">
    <property type="entry name" value="Znf_RING/FYVE/PHD"/>
</dbReference>
<evidence type="ECO:0000256" key="4">
    <source>
        <dbReference type="ARBA" id="ARBA00022679"/>
    </source>
</evidence>
<keyword evidence="8" id="KW-0862">Zinc</keyword>
<dbReference type="Gene3D" id="3.30.40.10">
    <property type="entry name" value="Zinc/RING finger domain, C3HC4 (zinc finger)"/>
    <property type="match status" value="1"/>
</dbReference>
<gene>
    <name evidence="11" type="ORF">AOXY_G20437</name>
</gene>
<comment type="catalytic activity">
    <reaction evidence="1">
        <text>S-ubiquitinyl-[E2 ubiquitin-conjugating enzyme]-L-cysteine + [acceptor protein]-L-lysine = [E2 ubiquitin-conjugating enzyme]-L-cysteine + N(6)-ubiquitinyl-[acceptor protein]-L-lysine.</text>
        <dbReference type="EC" id="2.3.2.27"/>
    </reaction>
</comment>
<keyword evidence="4" id="KW-0808">Transferase</keyword>
<organism evidence="11 12">
    <name type="scientific">Acipenser oxyrinchus oxyrinchus</name>
    <dbReference type="NCBI Taxonomy" id="40147"/>
    <lineage>
        <taxon>Eukaryota</taxon>
        <taxon>Metazoa</taxon>
        <taxon>Chordata</taxon>
        <taxon>Craniata</taxon>
        <taxon>Vertebrata</taxon>
        <taxon>Euteleostomi</taxon>
        <taxon>Actinopterygii</taxon>
        <taxon>Chondrostei</taxon>
        <taxon>Acipenseriformes</taxon>
        <taxon>Acipenseridae</taxon>
        <taxon>Acipenser</taxon>
    </lineage>
</organism>
<evidence type="ECO:0000256" key="9">
    <source>
        <dbReference type="SAM" id="MobiDB-lite"/>
    </source>
</evidence>
<feature type="compositionally biased region" description="Low complexity" evidence="9">
    <location>
        <begin position="81"/>
        <end position="91"/>
    </location>
</feature>
<keyword evidence="5" id="KW-0479">Metal-binding</keyword>
<keyword evidence="12" id="KW-1185">Reference proteome</keyword>
<feature type="compositionally biased region" description="Polar residues" evidence="9">
    <location>
        <begin position="139"/>
        <end position="149"/>
    </location>
</feature>
<dbReference type="SMART" id="SM00744">
    <property type="entry name" value="RINGv"/>
    <property type="match status" value="1"/>
</dbReference>
<dbReference type="InterPro" id="IPR011016">
    <property type="entry name" value="Znf_RING-CH"/>
</dbReference>
<comment type="caution">
    <text evidence="11">The sequence shown here is derived from an EMBL/GenBank/DDBJ whole genome shotgun (WGS) entry which is preliminary data.</text>
</comment>
<dbReference type="Pfam" id="PF12906">
    <property type="entry name" value="RINGv"/>
    <property type="match status" value="1"/>
</dbReference>
<dbReference type="InterPro" id="IPR052297">
    <property type="entry name" value="RING-CH-type_E3_ubiq-ligase"/>
</dbReference>